<accession>A0A3P4B5B3</accession>
<dbReference type="Gene3D" id="3.40.50.2000">
    <property type="entry name" value="Glycogen Phosphorylase B"/>
    <property type="match status" value="1"/>
</dbReference>
<evidence type="ECO:0000313" key="1">
    <source>
        <dbReference type="EMBL" id="VCU71232.1"/>
    </source>
</evidence>
<dbReference type="InterPro" id="IPR011990">
    <property type="entry name" value="TPR-like_helical_dom_sf"/>
</dbReference>
<dbReference type="Gene3D" id="1.25.40.10">
    <property type="entry name" value="Tetratricopeptide repeat domain"/>
    <property type="match status" value="1"/>
</dbReference>
<organism evidence="1 2">
    <name type="scientific">Pigmentiphaga humi</name>
    <dbReference type="NCBI Taxonomy" id="2478468"/>
    <lineage>
        <taxon>Bacteria</taxon>
        <taxon>Pseudomonadati</taxon>
        <taxon>Pseudomonadota</taxon>
        <taxon>Betaproteobacteria</taxon>
        <taxon>Burkholderiales</taxon>
        <taxon>Alcaligenaceae</taxon>
        <taxon>Pigmentiphaga</taxon>
    </lineage>
</organism>
<evidence type="ECO:0000313" key="2">
    <source>
        <dbReference type="Proteomes" id="UP000277294"/>
    </source>
</evidence>
<dbReference type="SUPFAM" id="SSF48452">
    <property type="entry name" value="TPR-like"/>
    <property type="match status" value="1"/>
</dbReference>
<name>A0A3P4B5B3_9BURK</name>
<sequence>MPKHHILWLHNDSRHGENYGNHLQRVVRAIELWRDDHEFEASDAPLSSLDACDRALAADILVIVQLGQPPVEGIIRERKRLGRPTVFEINDDISQIGDWLPSASLVHSPLWRQRVLNNAHACDAVQFASEGQARRFAVVHERRWAADPYVPVPDVLPAKPDGFVLGWAGTSTHLDDLLHIAPALADFLQRHPDARFAAMGNEAGLRPVLAQLPPGQVSQRPFGDYPAFQDFLSGLHVGLGPLLDTGFNRGRSDGKFAQYAAAGAVAVLSDHPVFGPHRDRALLFATPRQLTGHLDHLHANPARRSDMARIAFDWVGRHRSPAAIRSDLRRRFHALLGGRPPSPPHRRNDAFEEAANLLERAHAARRLGRHDEALRDCRRLLAADAQCHAARWLALSILYERQDYEQVLALADEASDAPCHHDHVAALALASASRAAPSRKAELLQRIRCEALRLRLSDVRPGQLESRWRAVLRDTPFDHFALFGLIGLLRRHTPQSAELHRLLDCADLLDPRAVANLKQPACA</sequence>
<evidence type="ECO:0008006" key="3">
    <source>
        <dbReference type="Google" id="ProtNLM"/>
    </source>
</evidence>
<dbReference type="Proteomes" id="UP000277294">
    <property type="component" value="Unassembled WGS sequence"/>
</dbReference>
<reference evidence="1 2" key="1">
    <citation type="submission" date="2018-10" db="EMBL/GenBank/DDBJ databases">
        <authorList>
            <person name="Criscuolo A."/>
        </authorList>
    </citation>
    <scope>NUCLEOTIDE SEQUENCE [LARGE SCALE GENOMIC DNA]</scope>
    <source>
        <strain evidence="1">DnA1</strain>
    </source>
</reference>
<gene>
    <name evidence="1" type="ORF">PIGHUM_03313</name>
</gene>
<dbReference type="OrthoDB" id="7593532at2"/>
<dbReference type="EMBL" id="UWPJ01000025">
    <property type="protein sequence ID" value="VCU71232.1"/>
    <property type="molecule type" value="Genomic_DNA"/>
</dbReference>
<proteinExistence type="predicted"/>
<protein>
    <recommendedName>
        <fullName evidence="3">Glycosyl transferases group 1</fullName>
    </recommendedName>
</protein>
<keyword evidence="2" id="KW-1185">Reference proteome</keyword>
<dbReference type="AlphaFoldDB" id="A0A3P4B5B3"/>
<dbReference type="SUPFAM" id="SSF53756">
    <property type="entry name" value="UDP-Glycosyltransferase/glycogen phosphorylase"/>
    <property type="match status" value="1"/>
</dbReference>
<dbReference type="RefSeq" id="WP_124080682.1">
    <property type="nucleotide sequence ID" value="NZ_UWPJ01000025.1"/>
</dbReference>